<dbReference type="EMBL" id="JACHDO010000001">
    <property type="protein sequence ID" value="MBB5491146.1"/>
    <property type="molecule type" value="Genomic_DNA"/>
</dbReference>
<evidence type="ECO:0000313" key="4">
    <source>
        <dbReference type="Proteomes" id="UP000579647"/>
    </source>
</evidence>
<accession>A0A840WI33</accession>
<gene>
    <name evidence="3" type="ORF">HNR07_002283</name>
</gene>
<keyword evidence="2" id="KW-0732">Signal</keyword>
<name>A0A840WI33_9ACTN</name>
<evidence type="ECO:0000313" key="3">
    <source>
        <dbReference type="EMBL" id="MBB5491146.1"/>
    </source>
</evidence>
<protein>
    <submittedName>
        <fullName evidence="3">Uncharacterized protein</fullName>
    </submittedName>
</protein>
<feature type="chain" id="PRO_5038337097" evidence="2">
    <location>
        <begin position="28"/>
        <end position="436"/>
    </location>
</feature>
<dbReference type="AlphaFoldDB" id="A0A840WI33"/>
<sequence>MRRPPTLTAAVPALILALLLTAVPAPAAAQESVNAAQVIADSLTRSPVHVDPAYASALPEDVREETASLIEASDLPLYVIAVPLAEGDTWNGDSETLTSLVHDRMGAGRAHYLVFDNGRMRGQDFGSDHHSPAHFASLTSSYATEFSANPRELVEVSVQTALSDDPEGAFTSARDAYEEQREDLPDPEPPAPGTDGRQAEDGAGPPGWSWPAIVALALLLAAGLAWRARRARVPSLPALAVTQHAGFDNADRAELDRLVERGANDLVELGERLGRLRAEPRGEEANRLLQHALDARAAAARVHDRMLATEPALPDAVGVLVLLDMAEDAILRSRARSRKPRAHCYANPLHGTSTRRTEWREFGGTRSVRVPLCSECAQAVRDRSRPRVLPARYRGSEVPYYEVPADESVWAATGYGALRDDLVERVLRGDHSGSRR</sequence>
<feature type="compositionally biased region" description="Basic and acidic residues" evidence="1">
    <location>
        <begin position="175"/>
        <end position="184"/>
    </location>
</feature>
<evidence type="ECO:0000256" key="2">
    <source>
        <dbReference type="SAM" id="SignalP"/>
    </source>
</evidence>
<feature type="region of interest" description="Disordered" evidence="1">
    <location>
        <begin position="175"/>
        <end position="205"/>
    </location>
</feature>
<organism evidence="3 4">
    <name type="scientific">Nocardiopsis metallicus</name>
    <dbReference type="NCBI Taxonomy" id="179819"/>
    <lineage>
        <taxon>Bacteria</taxon>
        <taxon>Bacillati</taxon>
        <taxon>Actinomycetota</taxon>
        <taxon>Actinomycetes</taxon>
        <taxon>Streptosporangiales</taxon>
        <taxon>Nocardiopsidaceae</taxon>
        <taxon>Nocardiopsis</taxon>
    </lineage>
</organism>
<keyword evidence="4" id="KW-1185">Reference proteome</keyword>
<proteinExistence type="predicted"/>
<evidence type="ECO:0000256" key="1">
    <source>
        <dbReference type="SAM" id="MobiDB-lite"/>
    </source>
</evidence>
<reference evidence="3 4" key="1">
    <citation type="submission" date="2020-08" db="EMBL/GenBank/DDBJ databases">
        <title>Sequencing the genomes of 1000 actinobacteria strains.</title>
        <authorList>
            <person name="Klenk H.-P."/>
        </authorList>
    </citation>
    <scope>NUCLEOTIDE SEQUENCE [LARGE SCALE GENOMIC DNA]</scope>
    <source>
        <strain evidence="3 4">DSM 44598</strain>
    </source>
</reference>
<dbReference type="RefSeq" id="WP_184364804.1">
    <property type="nucleotide sequence ID" value="NZ_BAAAKM010000045.1"/>
</dbReference>
<comment type="caution">
    <text evidence="3">The sequence shown here is derived from an EMBL/GenBank/DDBJ whole genome shotgun (WGS) entry which is preliminary data.</text>
</comment>
<feature type="signal peptide" evidence="2">
    <location>
        <begin position="1"/>
        <end position="27"/>
    </location>
</feature>
<dbReference type="Proteomes" id="UP000579647">
    <property type="component" value="Unassembled WGS sequence"/>
</dbReference>